<reference evidence="2" key="1">
    <citation type="journal article" date="2014" name="Int. J. Syst. Evol. Microbiol.">
        <title>Complete genome sequence of Corynebacterium casei LMG S-19264T (=DSM 44701T), isolated from a smear-ripened cheese.</title>
        <authorList>
            <consortium name="US DOE Joint Genome Institute (JGI-PGF)"/>
            <person name="Walter F."/>
            <person name="Albersmeier A."/>
            <person name="Kalinowski J."/>
            <person name="Ruckert C."/>
        </authorList>
    </citation>
    <scope>NUCLEOTIDE SEQUENCE</scope>
    <source>
        <strain evidence="2">KCTC 12113</strain>
    </source>
</reference>
<proteinExistence type="predicted"/>
<gene>
    <name evidence="2" type="ORF">GCM10007383_29290</name>
</gene>
<comment type="caution">
    <text evidence="2">The sequence shown here is derived from an EMBL/GenBank/DDBJ whole genome shotgun (WGS) entry which is preliminary data.</text>
</comment>
<feature type="transmembrane region" description="Helical" evidence="1">
    <location>
        <begin position="198"/>
        <end position="221"/>
    </location>
</feature>
<keyword evidence="1" id="KW-0812">Transmembrane</keyword>
<keyword evidence="1" id="KW-0472">Membrane</keyword>
<organism evidence="2 3">
    <name type="scientific">Arenibacter certesii</name>
    <dbReference type="NCBI Taxonomy" id="228955"/>
    <lineage>
        <taxon>Bacteria</taxon>
        <taxon>Pseudomonadati</taxon>
        <taxon>Bacteroidota</taxon>
        <taxon>Flavobacteriia</taxon>
        <taxon>Flavobacteriales</taxon>
        <taxon>Flavobacteriaceae</taxon>
        <taxon>Arenibacter</taxon>
    </lineage>
</organism>
<feature type="transmembrane region" description="Helical" evidence="1">
    <location>
        <begin position="169"/>
        <end position="192"/>
    </location>
</feature>
<dbReference type="Proteomes" id="UP000634668">
    <property type="component" value="Unassembled WGS sequence"/>
</dbReference>
<dbReference type="RefSeq" id="WP_026813984.1">
    <property type="nucleotide sequence ID" value="NZ_BMWP01000022.1"/>
</dbReference>
<name>A0A918J1A9_9FLAO</name>
<dbReference type="EMBL" id="BMWP01000022">
    <property type="protein sequence ID" value="GGW42785.1"/>
    <property type="molecule type" value="Genomic_DNA"/>
</dbReference>
<sequence length="239" mass="27660">MLLQKTNIQKKLILAKKKDNSSELILKEVYEILKELDSAQERIAQNLAAKSLNVTNLFNFDLLEASDIYSIGHIKKIAIDYRLRFLDSHYYKGEIPPGALSKIRKLEMEHGIELKGFKILAPSKLFKLKDPDDPILFVPINNGYYYLIHKWGNDLHPFRKALMWPYKNMGNLLVFILLLSYLLTLIVPHALFSKTSSTAQFLIIYFFMIKSVVSMVVYYAFAKGQNFSPAVWNSKYLKT</sequence>
<reference evidence="2" key="2">
    <citation type="submission" date="2020-09" db="EMBL/GenBank/DDBJ databases">
        <authorList>
            <person name="Sun Q."/>
            <person name="Kim S."/>
        </authorList>
    </citation>
    <scope>NUCLEOTIDE SEQUENCE</scope>
    <source>
        <strain evidence="2">KCTC 12113</strain>
    </source>
</reference>
<accession>A0A918J1A9</accession>
<protein>
    <submittedName>
        <fullName evidence="2">Uncharacterized protein</fullName>
    </submittedName>
</protein>
<keyword evidence="3" id="KW-1185">Reference proteome</keyword>
<evidence type="ECO:0000313" key="3">
    <source>
        <dbReference type="Proteomes" id="UP000634668"/>
    </source>
</evidence>
<dbReference type="AlphaFoldDB" id="A0A918J1A9"/>
<keyword evidence="1" id="KW-1133">Transmembrane helix</keyword>
<evidence type="ECO:0000256" key="1">
    <source>
        <dbReference type="SAM" id="Phobius"/>
    </source>
</evidence>
<evidence type="ECO:0000313" key="2">
    <source>
        <dbReference type="EMBL" id="GGW42785.1"/>
    </source>
</evidence>